<evidence type="ECO:0000256" key="1">
    <source>
        <dbReference type="SAM" id="MobiDB-lite"/>
    </source>
</evidence>
<dbReference type="EMBL" id="CP002109">
    <property type="protein sequence ID" value="ADL04146.1"/>
    <property type="molecule type" value="Genomic_DNA"/>
</dbReference>
<protein>
    <submittedName>
        <fullName evidence="3">Cupin 2 conserved barrel domain protein</fullName>
    </submittedName>
</protein>
<organism evidence="3 4">
    <name type="scientific">Lacrimispora saccharolytica (strain ATCC 35040 / DSM 2544 / NRCC 2533 / WM1)</name>
    <name type="common">Clostridium saccharolyticum</name>
    <dbReference type="NCBI Taxonomy" id="610130"/>
    <lineage>
        <taxon>Bacteria</taxon>
        <taxon>Bacillati</taxon>
        <taxon>Bacillota</taxon>
        <taxon>Clostridia</taxon>
        <taxon>Lachnospirales</taxon>
        <taxon>Lachnospiraceae</taxon>
        <taxon>Lacrimispora</taxon>
    </lineage>
</organism>
<dbReference type="Gene3D" id="2.60.120.10">
    <property type="entry name" value="Jelly Rolls"/>
    <property type="match status" value="1"/>
</dbReference>
<keyword evidence="4" id="KW-1185">Reference proteome</keyword>
<dbReference type="PANTHER" id="PTHR43346:SF1">
    <property type="entry name" value="QUERCETIN 2,3-DIOXYGENASE-RELATED"/>
    <property type="match status" value="1"/>
</dbReference>
<dbReference type="HOGENOM" id="CLU_090569_1_1_9"/>
<dbReference type="CDD" id="cd02223">
    <property type="entry name" value="cupin_Bh2720-like"/>
    <property type="match status" value="1"/>
</dbReference>
<dbReference type="InterPro" id="IPR014710">
    <property type="entry name" value="RmlC-like_jellyroll"/>
</dbReference>
<dbReference type="Proteomes" id="UP000001662">
    <property type="component" value="Chromosome"/>
</dbReference>
<dbReference type="eggNOG" id="COG0662">
    <property type="taxonomic scope" value="Bacteria"/>
</dbReference>
<gene>
    <name evidence="3" type="ordered locus">Closa_1549</name>
</gene>
<dbReference type="KEGG" id="csh:Closa_1549"/>
<sequence>MLNYNYTSPNNLDNNRFRSRPLAPTDYGPNPFTIDINKAAMNNDTFRTALWTGNHLQLTLMSIQAGDEIGLEIHPDDDQFLYIESGQGVVQMGNQRDCLYFQQPIFTNSAIFIPAGIWHNVINTGELPLKLFSIYAPPHHPWGTIHQTKAVAEADTNHY</sequence>
<feature type="domain" description="Cupin type-2" evidence="2">
    <location>
        <begin position="60"/>
        <end position="135"/>
    </location>
</feature>
<evidence type="ECO:0000259" key="2">
    <source>
        <dbReference type="Pfam" id="PF07883"/>
    </source>
</evidence>
<dbReference type="InterPro" id="IPR011051">
    <property type="entry name" value="RmlC_Cupin_sf"/>
</dbReference>
<reference evidence="3" key="1">
    <citation type="submission" date="2010-07" db="EMBL/GenBank/DDBJ databases">
        <title>Complete sequence of Clostridium saccharolyticum WM1.</title>
        <authorList>
            <consortium name="US DOE Joint Genome Institute"/>
            <person name="Lucas S."/>
            <person name="Copeland A."/>
            <person name="Lapidus A."/>
            <person name="Cheng J.-F."/>
            <person name="Bruce D."/>
            <person name="Goodwin L."/>
            <person name="Pitluck S."/>
            <person name="Chertkov O."/>
            <person name="Detter J.C."/>
            <person name="Han C."/>
            <person name="Tapia R."/>
            <person name="Land M."/>
            <person name="Hauser L."/>
            <person name="Chang Y.-J."/>
            <person name="Jeffries C."/>
            <person name="Kyrpides N."/>
            <person name="Ivanova N."/>
            <person name="Mikhailova N."/>
            <person name="Mouttaki H."/>
            <person name="Lin L."/>
            <person name="Zhou J."/>
            <person name="Hemme C.L."/>
            <person name="Woyke T."/>
        </authorList>
    </citation>
    <scope>NUCLEOTIDE SEQUENCE [LARGE SCALE GENOMIC DNA]</scope>
    <source>
        <strain evidence="3">WM1</strain>
    </source>
</reference>
<dbReference type="STRING" id="610130.Closa_1549"/>
<dbReference type="AlphaFoldDB" id="D9R9U6"/>
<dbReference type="Pfam" id="PF07883">
    <property type="entry name" value="Cupin_2"/>
    <property type="match status" value="1"/>
</dbReference>
<dbReference type="InterPro" id="IPR013096">
    <property type="entry name" value="Cupin_2"/>
</dbReference>
<dbReference type="PaxDb" id="610130-Closa_1549"/>
<feature type="region of interest" description="Disordered" evidence="1">
    <location>
        <begin position="1"/>
        <end position="21"/>
    </location>
</feature>
<dbReference type="RefSeq" id="WP_013272237.1">
    <property type="nucleotide sequence ID" value="NC_014376.1"/>
</dbReference>
<accession>D9R9U6</accession>
<evidence type="ECO:0000313" key="4">
    <source>
        <dbReference type="Proteomes" id="UP000001662"/>
    </source>
</evidence>
<dbReference type="PANTHER" id="PTHR43346">
    <property type="entry name" value="LIGAND BINDING DOMAIN PROTEIN, PUTATIVE (AFU_ORTHOLOGUE AFUA_6G14370)-RELATED"/>
    <property type="match status" value="1"/>
</dbReference>
<dbReference type="SUPFAM" id="SSF51182">
    <property type="entry name" value="RmlC-like cupins"/>
    <property type="match status" value="1"/>
</dbReference>
<dbReference type="OrthoDB" id="3231985at2"/>
<feature type="compositionally biased region" description="Polar residues" evidence="1">
    <location>
        <begin position="1"/>
        <end position="14"/>
    </location>
</feature>
<evidence type="ECO:0000313" key="3">
    <source>
        <dbReference type="EMBL" id="ADL04146.1"/>
    </source>
</evidence>
<proteinExistence type="predicted"/>
<name>D9R9U6_LACSW</name>
<dbReference type="InterPro" id="IPR052538">
    <property type="entry name" value="Flavonoid_dioxygenase-like"/>
</dbReference>